<dbReference type="PANTHER" id="PTHR43409">
    <property type="entry name" value="ANAEROBIC MAGNESIUM-PROTOPORPHYRIN IX MONOMETHYL ESTER CYCLASE-RELATED"/>
    <property type="match status" value="1"/>
</dbReference>
<comment type="caution">
    <text evidence="8">The sequence shown here is derived from an EMBL/GenBank/DDBJ whole genome shotgun (WGS) entry which is preliminary data.</text>
</comment>
<evidence type="ECO:0000256" key="1">
    <source>
        <dbReference type="ARBA" id="ARBA00001966"/>
    </source>
</evidence>
<dbReference type="GO" id="GO:0046872">
    <property type="term" value="F:metal ion binding"/>
    <property type="evidence" value="ECO:0007669"/>
    <property type="project" value="UniProtKB-KW"/>
</dbReference>
<dbReference type="InterPro" id="IPR007197">
    <property type="entry name" value="rSAM"/>
</dbReference>
<organism evidence="8 9">
    <name type="scientific">Candidatus Yanofskybacteria bacterium RIFCSPHIGHO2_02_FULL_38_22b</name>
    <dbReference type="NCBI Taxonomy" id="1802673"/>
    <lineage>
        <taxon>Bacteria</taxon>
        <taxon>Candidatus Yanofskyibacteriota</taxon>
    </lineage>
</organism>
<dbReference type="GO" id="GO:0003824">
    <property type="term" value="F:catalytic activity"/>
    <property type="evidence" value="ECO:0007669"/>
    <property type="project" value="InterPro"/>
</dbReference>
<dbReference type="Pfam" id="PF04055">
    <property type="entry name" value="Radical_SAM"/>
    <property type="match status" value="1"/>
</dbReference>
<gene>
    <name evidence="8" type="ORF">A3B86_02760</name>
</gene>
<evidence type="ECO:0000256" key="3">
    <source>
        <dbReference type="ARBA" id="ARBA00022723"/>
    </source>
</evidence>
<keyword evidence="4" id="KW-0408">Iron</keyword>
<name>A0A1F8F685_9BACT</name>
<dbReference type="GO" id="GO:0031419">
    <property type="term" value="F:cobalamin binding"/>
    <property type="evidence" value="ECO:0007669"/>
    <property type="project" value="InterPro"/>
</dbReference>
<evidence type="ECO:0000256" key="2">
    <source>
        <dbReference type="ARBA" id="ARBA00022691"/>
    </source>
</evidence>
<dbReference type="Gene3D" id="3.40.50.280">
    <property type="entry name" value="Cobalamin-binding domain"/>
    <property type="match status" value="1"/>
</dbReference>
<dbReference type="InterPro" id="IPR051198">
    <property type="entry name" value="BchE-like"/>
</dbReference>
<dbReference type="InterPro" id="IPR023404">
    <property type="entry name" value="rSAM_horseshoe"/>
</dbReference>
<evidence type="ECO:0000259" key="6">
    <source>
        <dbReference type="PROSITE" id="PS51332"/>
    </source>
</evidence>
<dbReference type="InterPro" id="IPR058240">
    <property type="entry name" value="rSAM_sf"/>
</dbReference>
<reference evidence="8 9" key="1">
    <citation type="journal article" date="2016" name="Nat. Commun.">
        <title>Thousands of microbial genomes shed light on interconnected biogeochemical processes in an aquifer system.</title>
        <authorList>
            <person name="Anantharaman K."/>
            <person name="Brown C.T."/>
            <person name="Hug L.A."/>
            <person name="Sharon I."/>
            <person name="Castelle C.J."/>
            <person name="Probst A.J."/>
            <person name="Thomas B.C."/>
            <person name="Singh A."/>
            <person name="Wilkins M.J."/>
            <person name="Karaoz U."/>
            <person name="Brodie E.L."/>
            <person name="Williams K.H."/>
            <person name="Hubbard S.S."/>
            <person name="Banfield J.F."/>
        </authorList>
    </citation>
    <scope>NUCLEOTIDE SEQUENCE [LARGE SCALE GENOMIC DNA]</scope>
</reference>
<dbReference type="Gene3D" id="3.80.30.20">
    <property type="entry name" value="tm_1862 like domain"/>
    <property type="match status" value="1"/>
</dbReference>
<evidence type="ECO:0000259" key="7">
    <source>
        <dbReference type="PROSITE" id="PS51918"/>
    </source>
</evidence>
<dbReference type="Proteomes" id="UP000176834">
    <property type="component" value="Unassembled WGS sequence"/>
</dbReference>
<dbReference type="PANTHER" id="PTHR43409:SF16">
    <property type="entry name" value="SLR0320 PROTEIN"/>
    <property type="match status" value="1"/>
</dbReference>
<dbReference type="CDD" id="cd01335">
    <property type="entry name" value="Radical_SAM"/>
    <property type="match status" value="1"/>
</dbReference>
<dbReference type="InterPro" id="IPR006638">
    <property type="entry name" value="Elp3/MiaA/NifB-like_rSAM"/>
</dbReference>
<dbReference type="SFLD" id="SFLDG01082">
    <property type="entry name" value="B12-binding_domain_containing"/>
    <property type="match status" value="1"/>
</dbReference>
<dbReference type="GO" id="GO:0051536">
    <property type="term" value="F:iron-sulfur cluster binding"/>
    <property type="evidence" value="ECO:0007669"/>
    <property type="project" value="UniProtKB-KW"/>
</dbReference>
<dbReference type="PROSITE" id="PS51918">
    <property type="entry name" value="RADICAL_SAM"/>
    <property type="match status" value="1"/>
</dbReference>
<keyword evidence="3" id="KW-0479">Metal-binding</keyword>
<evidence type="ECO:0000256" key="4">
    <source>
        <dbReference type="ARBA" id="ARBA00023004"/>
    </source>
</evidence>
<dbReference type="SUPFAM" id="SSF102114">
    <property type="entry name" value="Radical SAM enzymes"/>
    <property type="match status" value="1"/>
</dbReference>
<evidence type="ECO:0000256" key="5">
    <source>
        <dbReference type="ARBA" id="ARBA00023014"/>
    </source>
</evidence>
<keyword evidence="5" id="KW-0411">Iron-sulfur</keyword>
<evidence type="ECO:0000313" key="8">
    <source>
        <dbReference type="EMBL" id="OGN07776.1"/>
    </source>
</evidence>
<comment type="cofactor">
    <cofactor evidence="1">
        <name>[4Fe-4S] cluster</name>
        <dbReference type="ChEBI" id="CHEBI:49883"/>
    </cofactor>
</comment>
<keyword evidence="2" id="KW-0949">S-adenosyl-L-methionine</keyword>
<dbReference type="PROSITE" id="PS51332">
    <property type="entry name" value="B12_BINDING"/>
    <property type="match status" value="1"/>
</dbReference>
<evidence type="ECO:0000313" key="9">
    <source>
        <dbReference type="Proteomes" id="UP000176834"/>
    </source>
</evidence>
<protein>
    <submittedName>
        <fullName evidence="8">Uncharacterized protein</fullName>
    </submittedName>
</protein>
<sequence length="717" mass="82952">MSEPKMLKVIQPNESPPLPIAVKPPAKKINIGLIQLNNSFSEQCYFPLSVGMNQIYAQTYLSYPDYFRFLLSLYTFMPIEEALEKLSDADLLAISLYVWNFENSMAIAREFKRRYPDRLVIVGGPHVPDSKKQFQRIKKTDPRPDELKRKRMGMTEKFHRNHPYIDIAVHGEGERVFRHILEQVAIDGLANKSNLPSISYIDNEGIFRHNPKLERMHDLSGVPSPYLSGTFDALLTAYPDQKWIAMWETDRGCPYQCTYCDWGGAIEDKVSLFPIDRVMQEAWWFANKRVPYIFIANANFGLPKQDVQIAQTLADAKLATGFPEGISVQNAKNPKPHSFVALEILEKAGLNKATVMSIQSKNFDTLKAVRRENMKTEDYQGIQKELRAKGVYTMTDYILGMPMETYESVLNGVSEIIEDGQHDRIQFNNLSILPNAEMGDPEYQEEYGMETVRTPITNIHGKKNASISGIEEYQELVIATNTMPREAWVKTRSFCYMVGLIYFNKLLQIPIMILHEVYGIPYRRIFETFMENSQHSDKFPVFAEILDFFHEFSRGIQNGTQEEFYHSKECLDILWPPDEYAFIKICREDKFRQLYEEAQEMMVNLTGSDHSNGPLLDAMSLNGSLIKLPFQTSDLELSLSYNVWEIYRAALIEQKLELKQGTYSYTIDRTTKTDSANTNARWDSWEEWYEKMVWWCNRRGAYLYGNKNPIPDLAGHH</sequence>
<dbReference type="SFLD" id="SFLDS00029">
    <property type="entry name" value="Radical_SAM"/>
    <property type="match status" value="1"/>
</dbReference>
<feature type="domain" description="Radical SAM core" evidence="7">
    <location>
        <begin position="239"/>
        <end position="463"/>
    </location>
</feature>
<feature type="domain" description="B12-binding" evidence="6">
    <location>
        <begin position="16"/>
        <end position="191"/>
    </location>
</feature>
<dbReference type="EMBL" id="MGJN01000001">
    <property type="protein sequence ID" value="OGN07776.1"/>
    <property type="molecule type" value="Genomic_DNA"/>
</dbReference>
<dbReference type="GO" id="GO:0005829">
    <property type="term" value="C:cytosol"/>
    <property type="evidence" value="ECO:0007669"/>
    <property type="project" value="TreeGrafter"/>
</dbReference>
<dbReference type="InterPro" id="IPR006158">
    <property type="entry name" value="Cobalamin-bd"/>
</dbReference>
<accession>A0A1F8F685</accession>
<dbReference type="SMART" id="SM00729">
    <property type="entry name" value="Elp3"/>
    <property type="match status" value="1"/>
</dbReference>
<proteinExistence type="predicted"/>
<dbReference type="AlphaFoldDB" id="A0A1F8F685"/>